<comment type="cofactor">
    <cofactor evidence="1">
        <name>Zn(2+)</name>
        <dbReference type="ChEBI" id="CHEBI:29105"/>
    </cofactor>
</comment>
<keyword evidence="3" id="KW-0479">Metal-binding</keyword>
<dbReference type="SUPFAM" id="SSF51261">
    <property type="entry name" value="Duplicated hybrid motif"/>
    <property type="match status" value="1"/>
</dbReference>
<keyword evidence="2" id="KW-0645">Protease</keyword>
<dbReference type="Proteomes" id="UP001156140">
    <property type="component" value="Unassembled WGS sequence"/>
</dbReference>
<sequence>MLATALILAPALYAQSETPAPQPTETPAPVTPDAGLPATVDPLDVAPPPGTPVTAAPTEHTEESGQAALDEIEKSITVSKERADELRREIEEMSGDRTKQNAALIAAAQRVKMAEIEVASMEDKIGDLIVQELEVRGRLDGADTDMANVLAALERVSRNPPPALLVDPNNALNSARSAILMSAIFPQLHAKAEAVSTDLRQLGEIKAKAIEDEKTLKANYAVLEEEQLRIATLIAARKKGVDQMTAQLAQEEQEALSLAARATDLKQLVASLQAKATDVASTAPKTDGAAAASTMTPDAIRVALANTNRTEPAIPFDAAKGYLALPSAGTKAVDFGSGDGFGGIAQGLSLLTREDAQVVAPADGWVMYKGPYLNYGQIVILNPGNDYTILLAGLAATSVNIGQFVMMGEPVGTMGSHTIGRTVTTNAGGTRPTLYIELRKSNAPIDPTGWWAPNPTQSG</sequence>
<evidence type="ECO:0000259" key="9">
    <source>
        <dbReference type="Pfam" id="PF01551"/>
    </source>
</evidence>
<dbReference type="InterPro" id="IPR050570">
    <property type="entry name" value="Cell_wall_metabolism_enzyme"/>
</dbReference>
<evidence type="ECO:0000256" key="4">
    <source>
        <dbReference type="ARBA" id="ARBA00022801"/>
    </source>
</evidence>
<dbReference type="InterPro" id="IPR011055">
    <property type="entry name" value="Dup_hybrid_motif"/>
</dbReference>
<evidence type="ECO:0000313" key="10">
    <source>
        <dbReference type="EMBL" id="MCI0129160.1"/>
    </source>
</evidence>
<feature type="coiled-coil region" evidence="7">
    <location>
        <begin position="69"/>
        <end position="124"/>
    </location>
</feature>
<dbReference type="Gene3D" id="2.70.70.10">
    <property type="entry name" value="Glucose Permease (Domain IIA)"/>
    <property type="match status" value="1"/>
</dbReference>
<dbReference type="AlphaFoldDB" id="A0AA41UD89"/>
<gene>
    <name evidence="10" type="ORF">ML536_20190</name>
</gene>
<dbReference type="GO" id="GO:0004222">
    <property type="term" value="F:metalloendopeptidase activity"/>
    <property type="evidence" value="ECO:0007669"/>
    <property type="project" value="TreeGrafter"/>
</dbReference>
<dbReference type="GO" id="GO:0046872">
    <property type="term" value="F:metal ion binding"/>
    <property type="evidence" value="ECO:0007669"/>
    <property type="project" value="UniProtKB-KW"/>
</dbReference>
<evidence type="ECO:0000256" key="6">
    <source>
        <dbReference type="ARBA" id="ARBA00023049"/>
    </source>
</evidence>
<proteinExistence type="predicted"/>
<organism evidence="10 11">
    <name type="scientific">Paradevosia shaoguanensis</name>
    <dbReference type="NCBI Taxonomy" id="1335043"/>
    <lineage>
        <taxon>Bacteria</taxon>
        <taxon>Pseudomonadati</taxon>
        <taxon>Pseudomonadota</taxon>
        <taxon>Alphaproteobacteria</taxon>
        <taxon>Hyphomicrobiales</taxon>
        <taxon>Devosiaceae</taxon>
        <taxon>Paradevosia</taxon>
    </lineage>
</organism>
<name>A0AA41UD89_9HYPH</name>
<dbReference type="PANTHER" id="PTHR21666">
    <property type="entry name" value="PEPTIDASE-RELATED"/>
    <property type="match status" value="1"/>
</dbReference>
<dbReference type="CDD" id="cd12797">
    <property type="entry name" value="M23_peptidase"/>
    <property type="match status" value="1"/>
</dbReference>
<dbReference type="Pfam" id="PF01551">
    <property type="entry name" value="Peptidase_M23"/>
    <property type="match status" value="1"/>
</dbReference>
<keyword evidence="6" id="KW-0482">Metalloprotease</keyword>
<keyword evidence="11" id="KW-1185">Reference proteome</keyword>
<feature type="region of interest" description="Disordered" evidence="8">
    <location>
        <begin position="14"/>
        <end position="65"/>
    </location>
</feature>
<evidence type="ECO:0000256" key="7">
    <source>
        <dbReference type="SAM" id="Coils"/>
    </source>
</evidence>
<keyword evidence="7" id="KW-0175">Coiled coil</keyword>
<dbReference type="GO" id="GO:0006508">
    <property type="term" value="P:proteolysis"/>
    <property type="evidence" value="ECO:0007669"/>
    <property type="project" value="UniProtKB-KW"/>
</dbReference>
<dbReference type="RefSeq" id="WP_281737116.1">
    <property type="nucleotide sequence ID" value="NZ_JAKETQ010000004.1"/>
</dbReference>
<evidence type="ECO:0000256" key="1">
    <source>
        <dbReference type="ARBA" id="ARBA00001947"/>
    </source>
</evidence>
<feature type="domain" description="M23ase beta-sheet core" evidence="9">
    <location>
        <begin position="346"/>
        <end position="447"/>
    </location>
</feature>
<evidence type="ECO:0000256" key="2">
    <source>
        <dbReference type="ARBA" id="ARBA00022670"/>
    </source>
</evidence>
<evidence type="ECO:0000256" key="5">
    <source>
        <dbReference type="ARBA" id="ARBA00022833"/>
    </source>
</evidence>
<evidence type="ECO:0000256" key="8">
    <source>
        <dbReference type="SAM" id="MobiDB-lite"/>
    </source>
</evidence>
<feature type="coiled-coil region" evidence="7">
    <location>
        <begin position="206"/>
        <end position="268"/>
    </location>
</feature>
<feature type="compositionally biased region" description="Pro residues" evidence="8">
    <location>
        <begin position="20"/>
        <end position="30"/>
    </location>
</feature>
<dbReference type="InterPro" id="IPR016047">
    <property type="entry name" value="M23ase_b-sheet_dom"/>
</dbReference>
<keyword evidence="5" id="KW-0862">Zinc</keyword>
<protein>
    <submittedName>
        <fullName evidence="10">Peptidoglycan DD-metalloendopeptidase family protein</fullName>
    </submittedName>
</protein>
<dbReference type="PANTHER" id="PTHR21666:SF288">
    <property type="entry name" value="CELL DIVISION PROTEIN YTFB"/>
    <property type="match status" value="1"/>
</dbReference>
<keyword evidence="4" id="KW-0378">Hydrolase</keyword>
<reference evidence="10" key="1">
    <citation type="submission" date="2022-03" db="EMBL/GenBank/DDBJ databases">
        <title>The complete genome sequence of a Methyloterrigena soli.</title>
        <authorList>
            <person name="Zi Z."/>
        </authorList>
    </citation>
    <scope>NUCLEOTIDE SEQUENCE</scope>
    <source>
        <strain evidence="10">M48</strain>
    </source>
</reference>
<evidence type="ECO:0000313" key="11">
    <source>
        <dbReference type="Proteomes" id="UP001156140"/>
    </source>
</evidence>
<dbReference type="EMBL" id="JALAZD010000004">
    <property type="protein sequence ID" value="MCI0129160.1"/>
    <property type="molecule type" value="Genomic_DNA"/>
</dbReference>
<evidence type="ECO:0000256" key="3">
    <source>
        <dbReference type="ARBA" id="ARBA00022723"/>
    </source>
</evidence>
<comment type="caution">
    <text evidence="10">The sequence shown here is derived from an EMBL/GenBank/DDBJ whole genome shotgun (WGS) entry which is preliminary data.</text>
</comment>
<accession>A0AA41UD89</accession>